<gene>
    <name evidence="10" type="ORF">GCM10007884_10570</name>
    <name evidence="11" type="ORF">GGR33_000986</name>
</gene>
<dbReference type="PANTHER" id="PTHR37823:SF4">
    <property type="entry name" value="MENAQUINOL-CYTOCHROME C REDUCTASE CYTOCHROME B_C SUBUNIT"/>
    <property type="match status" value="1"/>
</dbReference>
<evidence type="ECO:0000256" key="2">
    <source>
        <dbReference type="ARBA" id="ARBA00022617"/>
    </source>
</evidence>
<dbReference type="EMBL" id="JACIDN010000002">
    <property type="protein sequence ID" value="MBB3901500.1"/>
    <property type="molecule type" value="Genomic_DNA"/>
</dbReference>
<dbReference type="PANTHER" id="PTHR37823">
    <property type="entry name" value="CYTOCHROME C-553-LIKE"/>
    <property type="match status" value="1"/>
</dbReference>
<dbReference type="Proteomes" id="UP000517759">
    <property type="component" value="Unassembled WGS sequence"/>
</dbReference>
<keyword evidence="5 6" id="KW-0408">Iron</keyword>
<evidence type="ECO:0000313" key="10">
    <source>
        <dbReference type="EMBL" id="GLS43072.1"/>
    </source>
</evidence>
<dbReference type="Pfam" id="PF13442">
    <property type="entry name" value="Cytochrome_CBB3"/>
    <property type="match status" value="1"/>
</dbReference>
<dbReference type="EMBL" id="BSPG01000003">
    <property type="protein sequence ID" value="GLS43072.1"/>
    <property type="molecule type" value="Genomic_DNA"/>
</dbReference>
<evidence type="ECO:0000313" key="13">
    <source>
        <dbReference type="Proteomes" id="UP001156881"/>
    </source>
</evidence>
<dbReference type="RefSeq" id="WP_183502515.1">
    <property type="nucleotide sequence ID" value="NZ_JACIDN010000002.1"/>
</dbReference>
<feature type="domain" description="Cytochrome c" evidence="9">
    <location>
        <begin position="31"/>
        <end position="109"/>
    </location>
</feature>
<reference evidence="10" key="1">
    <citation type="journal article" date="2014" name="Int. J. Syst. Evol. Microbiol.">
        <title>Complete genome of a new Firmicutes species belonging to the dominant human colonic microbiota ('Ruminococcus bicirculans') reveals two chromosomes and a selective capacity to utilize plant glucans.</title>
        <authorList>
            <consortium name="NISC Comparative Sequencing Program"/>
            <person name="Wegmann U."/>
            <person name="Louis P."/>
            <person name="Goesmann A."/>
            <person name="Henrissat B."/>
            <person name="Duncan S.H."/>
            <person name="Flint H.J."/>
        </authorList>
    </citation>
    <scope>NUCLEOTIDE SEQUENCE</scope>
    <source>
        <strain evidence="10">NBRC 107710</strain>
    </source>
</reference>
<dbReference type="GO" id="GO:0046872">
    <property type="term" value="F:metal ion binding"/>
    <property type="evidence" value="ECO:0007669"/>
    <property type="project" value="UniProtKB-KW"/>
</dbReference>
<dbReference type="Gene3D" id="1.10.760.10">
    <property type="entry name" value="Cytochrome c-like domain"/>
    <property type="match status" value="1"/>
</dbReference>
<dbReference type="InterPro" id="IPR009056">
    <property type="entry name" value="Cyt_c-like_dom"/>
</dbReference>
<keyword evidence="13" id="KW-1185">Reference proteome</keyword>
<keyword evidence="8" id="KW-0732">Signal</keyword>
<reference evidence="10" key="4">
    <citation type="submission" date="2023-01" db="EMBL/GenBank/DDBJ databases">
        <title>Draft genome sequence of Methylobacterium brachythecii strain NBRC 107710.</title>
        <authorList>
            <person name="Sun Q."/>
            <person name="Mori K."/>
        </authorList>
    </citation>
    <scope>NUCLEOTIDE SEQUENCE</scope>
    <source>
        <strain evidence="10">NBRC 107710</strain>
    </source>
</reference>
<evidence type="ECO:0000256" key="6">
    <source>
        <dbReference type="PROSITE-ProRule" id="PRU00433"/>
    </source>
</evidence>
<reference evidence="11 12" key="3">
    <citation type="submission" date="2020-08" db="EMBL/GenBank/DDBJ databases">
        <title>Genomic Encyclopedia of Type Strains, Phase IV (KMG-IV): sequencing the most valuable type-strain genomes for metagenomic binning, comparative biology and taxonomic classification.</title>
        <authorList>
            <person name="Goeker M."/>
        </authorList>
    </citation>
    <scope>NUCLEOTIDE SEQUENCE [LARGE SCALE GENOMIC DNA]</scope>
    <source>
        <strain evidence="11 12">DSM 24105</strain>
    </source>
</reference>
<keyword evidence="2 6" id="KW-0349">Heme</keyword>
<dbReference type="PROSITE" id="PS51007">
    <property type="entry name" value="CYTC"/>
    <property type="match status" value="1"/>
</dbReference>
<name>A0A7W6AHD6_9HYPH</name>
<reference evidence="13" key="2">
    <citation type="journal article" date="2019" name="Int. J. Syst. Evol. Microbiol.">
        <title>The Global Catalogue of Microorganisms (GCM) 10K type strain sequencing project: providing services to taxonomists for standard genome sequencing and annotation.</title>
        <authorList>
            <consortium name="The Broad Institute Genomics Platform"/>
            <consortium name="The Broad Institute Genome Sequencing Center for Infectious Disease"/>
            <person name="Wu L."/>
            <person name="Ma J."/>
        </authorList>
    </citation>
    <scope>NUCLEOTIDE SEQUENCE [LARGE SCALE GENOMIC DNA]</scope>
    <source>
        <strain evidence="13">NBRC 107710</strain>
    </source>
</reference>
<evidence type="ECO:0000256" key="5">
    <source>
        <dbReference type="ARBA" id="ARBA00023004"/>
    </source>
</evidence>
<dbReference type="GO" id="GO:0020037">
    <property type="term" value="F:heme binding"/>
    <property type="evidence" value="ECO:0007669"/>
    <property type="project" value="InterPro"/>
</dbReference>
<keyword evidence="1" id="KW-0813">Transport</keyword>
<evidence type="ECO:0000313" key="12">
    <source>
        <dbReference type="Proteomes" id="UP000517759"/>
    </source>
</evidence>
<evidence type="ECO:0000256" key="1">
    <source>
        <dbReference type="ARBA" id="ARBA00022448"/>
    </source>
</evidence>
<feature type="chain" id="PRO_5030702742" evidence="8">
    <location>
        <begin position="24"/>
        <end position="129"/>
    </location>
</feature>
<evidence type="ECO:0000256" key="3">
    <source>
        <dbReference type="ARBA" id="ARBA00022723"/>
    </source>
</evidence>
<comment type="caution">
    <text evidence="11">The sequence shown here is derived from an EMBL/GenBank/DDBJ whole genome shotgun (WGS) entry which is preliminary data.</text>
</comment>
<feature type="signal peptide" evidence="8">
    <location>
        <begin position="1"/>
        <end position="23"/>
    </location>
</feature>
<proteinExistence type="predicted"/>
<evidence type="ECO:0000256" key="8">
    <source>
        <dbReference type="SAM" id="SignalP"/>
    </source>
</evidence>
<dbReference type="GO" id="GO:0009055">
    <property type="term" value="F:electron transfer activity"/>
    <property type="evidence" value="ECO:0007669"/>
    <property type="project" value="InterPro"/>
</dbReference>
<dbReference type="InterPro" id="IPR036909">
    <property type="entry name" value="Cyt_c-like_dom_sf"/>
</dbReference>
<dbReference type="SUPFAM" id="SSF46626">
    <property type="entry name" value="Cytochrome c"/>
    <property type="match status" value="1"/>
</dbReference>
<feature type="region of interest" description="Disordered" evidence="7">
    <location>
        <begin position="110"/>
        <end position="129"/>
    </location>
</feature>
<protein>
    <submittedName>
        <fullName evidence="11">Mono/diheme cytochrome c family protein</fullName>
    </submittedName>
</protein>
<evidence type="ECO:0000313" key="11">
    <source>
        <dbReference type="EMBL" id="MBB3901500.1"/>
    </source>
</evidence>
<evidence type="ECO:0000259" key="9">
    <source>
        <dbReference type="PROSITE" id="PS51007"/>
    </source>
</evidence>
<evidence type="ECO:0000256" key="4">
    <source>
        <dbReference type="ARBA" id="ARBA00022982"/>
    </source>
</evidence>
<accession>A0A7W6AHD6</accession>
<keyword evidence="4" id="KW-0249">Electron transport</keyword>
<sequence length="129" mass="13537">MRVTTIGASLALGTLMFAGGALADAGPFSQKQAEDGKTKFNNHCAQCHRPNLAGGTGPALTGDEFKKKWAGKPVAELRTFIHEKMPQTAPGSLGDDQIDPIVAFVLSKNGVQPGDKDLTKDSASAQFPK</sequence>
<dbReference type="Proteomes" id="UP001156881">
    <property type="component" value="Unassembled WGS sequence"/>
</dbReference>
<evidence type="ECO:0000256" key="7">
    <source>
        <dbReference type="SAM" id="MobiDB-lite"/>
    </source>
</evidence>
<keyword evidence="3 6" id="KW-0479">Metal-binding</keyword>
<dbReference type="InterPro" id="IPR051811">
    <property type="entry name" value="Cytochrome_c550/c551-like"/>
</dbReference>
<dbReference type="AlphaFoldDB" id="A0A7W6AHD6"/>
<organism evidence="11 12">
    <name type="scientific">Methylobacterium brachythecii</name>
    <dbReference type="NCBI Taxonomy" id="1176177"/>
    <lineage>
        <taxon>Bacteria</taxon>
        <taxon>Pseudomonadati</taxon>
        <taxon>Pseudomonadota</taxon>
        <taxon>Alphaproteobacteria</taxon>
        <taxon>Hyphomicrobiales</taxon>
        <taxon>Methylobacteriaceae</taxon>
        <taxon>Methylobacterium</taxon>
    </lineage>
</organism>